<dbReference type="Proteomes" id="UP000199727">
    <property type="component" value="Unassembled WGS sequence"/>
</dbReference>
<protein>
    <submittedName>
        <fullName evidence="2">Uncharacterized protein</fullName>
    </submittedName>
</protein>
<feature type="region of interest" description="Disordered" evidence="1">
    <location>
        <begin position="255"/>
        <end position="325"/>
    </location>
</feature>
<reference evidence="2 3" key="1">
    <citation type="submission" date="2017-06" db="EMBL/GenBank/DDBJ databases">
        <title>Global population genomics of the pathogenic fungus Cryptococcus neoformans var. grubii.</title>
        <authorList>
            <person name="Cuomo C."/>
            <person name="Litvintseva A."/>
            <person name="Chen Y."/>
            <person name="Young S."/>
            <person name="Zeng Q."/>
            <person name="Chapman S."/>
            <person name="Gujja S."/>
            <person name="Saif S."/>
            <person name="Birren B."/>
        </authorList>
    </citation>
    <scope>NUCLEOTIDE SEQUENCE [LARGE SCALE GENOMIC DNA]</scope>
    <source>
        <strain evidence="2 3">Tu259-1</strain>
    </source>
</reference>
<organism evidence="2 3">
    <name type="scientific">Cryptococcus neoformans Tu259-1</name>
    <dbReference type="NCBI Taxonomy" id="1230072"/>
    <lineage>
        <taxon>Eukaryota</taxon>
        <taxon>Fungi</taxon>
        <taxon>Dikarya</taxon>
        <taxon>Basidiomycota</taxon>
        <taxon>Agaricomycotina</taxon>
        <taxon>Tremellomycetes</taxon>
        <taxon>Tremellales</taxon>
        <taxon>Cryptococcaceae</taxon>
        <taxon>Cryptococcus</taxon>
        <taxon>Cryptococcus neoformans species complex</taxon>
    </lineage>
</organism>
<dbReference type="EMBL" id="AMKT01000101">
    <property type="protein sequence ID" value="OXG10688.1"/>
    <property type="molecule type" value="Genomic_DNA"/>
</dbReference>
<evidence type="ECO:0000313" key="3">
    <source>
        <dbReference type="Proteomes" id="UP000199727"/>
    </source>
</evidence>
<evidence type="ECO:0000256" key="1">
    <source>
        <dbReference type="SAM" id="MobiDB-lite"/>
    </source>
</evidence>
<sequence>MSNLHRYDEESSSSGHLYEGDPFLKGIMSMALGEGELYLFFRNHKRQIPLNLTSVTSSNHLEALATTRQSISIPQHHTDSIQPFRSQPSSALVPPRHLAETYGRTAPSIQQDQQQPYDHQKYSDTSWTVSPQSLTFAISTRPSGPYDLSNHGRMPTSTLSNDMSRLTTNSQQWQESSAPPTFGSVHPSALGPPGSNWSYGCPSLGPSPFPTSFEDMTAPRSREIAIHHGEEVSIASMSKFSPLAAPFIPFGQDKVEEEEDDVSTQETAGDATQSVMPSSAISTNPTLERSSTEPIISHSLAMSSEPKPKKLIWSTRPLPSDYNLN</sequence>
<proteinExistence type="predicted"/>
<dbReference type="OrthoDB" id="2576337at2759"/>
<feature type="compositionally biased region" description="Polar residues" evidence="1">
    <location>
        <begin position="264"/>
        <end position="294"/>
    </location>
</feature>
<gene>
    <name evidence="2" type="ORF">C361_06721</name>
</gene>
<feature type="region of interest" description="Disordered" evidence="1">
    <location>
        <begin position="140"/>
        <end position="159"/>
    </location>
</feature>
<dbReference type="AlphaFoldDB" id="A0A854QA25"/>
<accession>A0A854QA25</accession>
<evidence type="ECO:0000313" key="2">
    <source>
        <dbReference type="EMBL" id="OXG10688.1"/>
    </source>
</evidence>
<name>A0A854QA25_CRYNE</name>
<comment type="caution">
    <text evidence="2">The sequence shown here is derived from an EMBL/GenBank/DDBJ whole genome shotgun (WGS) entry which is preliminary data.</text>
</comment>